<dbReference type="GO" id="GO:0016787">
    <property type="term" value="F:hydrolase activity"/>
    <property type="evidence" value="ECO:0007669"/>
    <property type="project" value="UniProtKB-KW"/>
</dbReference>
<evidence type="ECO:0000313" key="10">
    <source>
        <dbReference type="Proteomes" id="UP000054985"/>
    </source>
</evidence>
<reference evidence="9 10" key="1">
    <citation type="submission" date="2015-11" db="EMBL/GenBank/DDBJ databases">
        <title>Genomic analysis of 38 Legionella species identifies large and diverse effector repertoires.</title>
        <authorList>
            <person name="Burstein D."/>
            <person name="Amaro F."/>
            <person name="Zusman T."/>
            <person name="Lifshitz Z."/>
            <person name="Cohen O."/>
            <person name="Gilbert J.A."/>
            <person name="Pupko T."/>
            <person name="Shuman H.A."/>
            <person name="Segal G."/>
        </authorList>
    </citation>
    <scope>NUCLEOTIDE SEQUENCE [LARGE SCALE GENOMIC DNA]</scope>
    <source>
        <strain evidence="9 10">ATCC 43877</strain>
    </source>
</reference>
<keyword evidence="6 7" id="KW-0862">Zinc</keyword>
<dbReference type="Pfam" id="PF16123">
    <property type="entry name" value="HAGH_C"/>
    <property type="match status" value="1"/>
</dbReference>
<evidence type="ECO:0000259" key="8">
    <source>
        <dbReference type="SMART" id="SM00849"/>
    </source>
</evidence>
<dbReference type="PANTHER" id="PTHR43705">
    <property type="entry name" value="HYDROXYACYLGLUTATHIONE HYDROLASE"/>
    <property type="match status" value="1"/>
</dbReference>
<comment type="caution">
    <text evidence="9">The sequence shown here is derived from an EMBL/GenBank/DDBJ whole genome shotgun (WGS) entry which is preliminary data.</text>
</comment>
<keyword evidence="5 7" id="KW-0378">Hydrolase</keyword>
<dbReference type="Proteomes" id="UP000054985">
    <property type="component" value="Unassembled WGS sequence"/>
</dbReference>
<feature type="domain" description="Metallo-beta-lactamase" evidence="8">
    <location>
        <begin position="12"/>
        <end position="169"/>
    </location>
</feature>
<dbReference type="SUPFAM" id="SSF56281">
    <property type="entry name" value="Metallo-hydrolase/oxidoreductase"/>
    <property type="match status" value="1"/>
</dbReference>
<feature type="binding site" evidence="7">
    <location>
        <position position="57"/>
    </location>
    <ligand>
        <name>Zn(2+)</name>
        <dbReference type="ChEBI" id="CHEBI:29105"/>
        <label>1</label>
    </ligand>
</feature>
<proteinExistence type="inferred from homology"/>
<evidence type="ECO:0000256" key="4">
    <source>
        <dbReference type="ARBA" id="ARBA00022723"/>
    </source>
</evidence>
<feature type="binding site" evidence="7">
    <location>
        <position position="169"/>
    </location>
    <ligand>
        <name>Zn(2+)</name>
        <dbReference type="ChEBI" id="CHEBI:29105"/>
        <label>2</label>
    </ligand>
</feature>
<feature type="binding site" evidence="7">
    <location>
        <position position="131"/>
    </location>
    <ligand>
        <name>Zn(2+)</name>
        <dbReference type="ChEBI" id="CHEBI:29105"/>
        <label>1</label>
    </ligand>
</feature>
<feature type="binding site" evidence="7">
    <location>
        <position position="55"/>
    </location>
    <ligand>
        <name>Zn(2+)</name>
        <dbReference type="ChEBI" id="CHEBI:29105"/>
        <label>1</label>
    </ligand>
</feature>
<evidence type="ECO:0000256" key="6">
    <source>
        <dbReference type="ARBA" id="ARBA00022833"/>
    </source>
</evidence>
<comment type="cofactor">
    <cofactor evidence="7">
        <name>Zn(2+)</name>
        <dbReference type="ChEBI" id="CHEBI:29105"/>
    </cofactor>
    <text evidence="7">Binds 2 Zn(2+) ions per subunit.</text>
</comment>
<comment type="catalytic activity">
    <reaction evidence="1 7">
        <text>an S-(2-hydroxyacyl)glutathione + H2O = a 2-hydroxy carboxylate + glutathione + H(+)</text>
        <dbReference type="Rhea" id="RHEA:21864"/>
        <dbReference type="ChEBI" id="CHEBI:15377"/>
        <dbReference type="ChEBI" id="CHEBI:15378"/>
        <dbReference type="ChEBI" id="CHEBI:57925"/>
        <dbReference type="ChEBI" id="CHEBI:58896"/>
        <dbReference type="ChEBI" id="CHEBI:71261"/>
        <dbReference type="EC" id="3.1.2.6"/>
    </reaction>
</comment>
<gene>
    <name evidence="7 9" type="primary">gloB</name>
    <name evidence="9" type="ORF">Lmor_1519</name>
</gene>
<dbReference type="InterPro" id="IPR001279">
    <property type="entry name" value="Metallo-B-lactamas"/>
</dbReference>
<evidence type="ECO:0000256" key="3">
    <source>
        <dbReference type="ARBA" id="ARBA00006759"/>
    </source>
</evidence>
<feature type="binding site" evidence="7">
    <location>
        <position position="60"/>
    </location>
    <ligand>
        <name>Zn(2+)</name>
        <dbReference type="ChEBI" id="CHEBI:29105"/>
        <label>2</label>
    </ligand>
</feature>
<evidence type="ECO:0000256" key="5">
    <source>
        <dbReference type="ARBA" id="ARBA00022801"/>
    </source>
</evidence>
<dbReference type="InterPro" id="IPR017782">
    <property type="entry name" value="Hydroxyacylglutathione_Hdrlase"/>
</dbReference>
<protein>
    <recommendedName>
        <fullName evidence="7">Hydroxyacylglutathione hydrolase</fullName>
        <ecNumber evidence="7">3.1.2.6</ecNumber>
    </recommendedName>
    <alternativeName>
        <fullName evidence="7">Glyoxalase II</fullName>
        <shortName evidence="7">Glx II</shortName>
    </alternativeName>
</protein>
<comment type="subunit">
    <text evidence="7">Monomer.</text>
</comment>
<feature type="binding site" evidence="7">
    <location>
        <position position="59"/>
    </location>
    <ligand>
        <name>Zn(2+)</name>
        <dbReference type="ChEBI" id="CHEBI:29105"/>
        <label>2</label>
    </ligand>
</feature>
<dbReference type="PIRSF" id="PIRSF005457">
    <property type="entry name" value="Glx"/>
    <property type="match status" value="1"/>
</dbReference>
<evidence type="ECO:0000313" key="9">
    <source>
        <dbReference type="EMBL" id="KTD34122.1"/>
    </source>
</evidence>
<dbReference type="InterPro" id="IPR035680">
    <property type="entry name" value="Clx_II_MBL"/>
</dbReference>
<dbReference type="InterPro" id="IPR050110">
    <property type="entry name" value="Glyoxalase_II_hydrolase"/>
</dbReference>
<dbReference type="SMART" id="SM00849">
    <property type="entry name" value="Lactamase_B"/>
    <property type="match status" value="1"/>
</dbReference>
<feature type="binding site" evidence="7">
    <location>
        <position position="131"/>
    </location>
    <ligand>
        <name>Zn(2+)</name>
        <dbReference type="ChEBI" id="CHEBI:29105"/>
        <label>2</label>
    </ligand>
</feature>
<evidence type="ECO:0000256" key="2">
    <source>
        <dbReference type="ARBA" id="ARBA00004963"/>
    </source>
</evidence>
<dbReference type="PANTHER" id="PTHR43705:SF1">
    <property type="entry name" value="HYDROXYACYLGLUTATHIONE HYDROLASE GLOB"/>
    <property type="match status" value="1"/>
</dbReference>
<dbReference type="NCBIfam" id="TIGR03413">
    <property type="entry name" value="GSH_gloB"/>
    <property type="match status" value="1"/>
</dbReference>
<feature type="binding site" evidence="7">
    <location>
        <position position="112"/>
    </location>
    <ligand>
        <name>Zn(2+)</name>
        <dbReference type="ChEBI" id="CHEBI:29105"/>
        <label>1</label>
    </ligand>
</feature>
<dbReference type="CDD" id="cd07723">
    <property type="entry name" value="hydroxyacylglutathione_hydrolase_MBL-fold"/>
    <property type="match status" value="1"/>
</dbReference>
<comment type="similarity">
    <text evidence="3 7">Belongs to the metallo-beta-lactamase superfamily. Glyoxalase II family.</text>
</comment>
<keyword evidence="4 7" id="KW-0479">Metal-binding</keyword>
<name>A0ABR5RE56_9GAMM</name>
<keyword evidence="10" id="KW-1185">Reference proteome</keyword>
<dbReference type="EMBL" id="LNYN01000020">
    <property type="protein sequence ID" value="KTD34122.1"/>
    <property type="molecule type" value="Genomic_DNA"/>
</dbReference>
<dbReference type="EC" id="3.1.2.6" evidence="7"/>
<dbReference type="HAMAP" id="MF_01374">
    <property type="entry name" value="Glyoxalase_2"/>
    <property type="match status" value="1"/>
</dbReference>
<evidence type="ECO:0000256" key="1">
    <source>
        <dbReference type="ARBA" id="ARBA00001623"/>
    </source>
</evidence>
<dbReference type="Gene3D" id="3.60.15.10">
    <property type="entry name" value="Ribonuclease Z/Hydroxyacylglutathione hydrolase-like"/>
    <property type="match status" value="1"/>
</dbReference>
<comment type="function">
    <text evidence="7">Thiolesterase that catalyzes the hydrolysis of S-D-lactoyl-glutathione to form glutathione and D-lactic acid.</text>
</comment>
<accession>A0ABR5RE56</accession>
<organism evidence="9 10">
    <name type="scientific">Legionella moravica</name>
    <dbReference type="NCBI Taxonomy" id="39962"/>
    <lineage>
        <taxon>Bacteria</taxon>
        <taxon>Pseudomonadati</taxon>
        <taxon>Pseudomonadota</taxon>
        <taxon>Gammaproteobacteria</taxon>
        <taxon>Legionellales</taxon>
        <taxon>Legionellaceae</taxon>
        <taxon>Legionella</taxon>
    </lineage>
</organism>
<evidence type="ECO:0000256" key="7">
    <source>
        <dbReference type="HAMAP-Rule" id="MF_01374"/>
    </source>
</evidence>
<comment type="pathway">
    <text evidence="2 7">Secondary metabolite metabolism; methylglyoxal degradation; (R)-lactate from methylglyoxal: step 2/2.</text>
</comment>
<dbReference type="InterPro" id="IPR036866">
    <property type="entry name" value="RibonucZ/Hydroxyglut_hydro"/>
</dbReference>
<sequence length="255" mass="28790">MIDVIPIPAFSDNYIWALTGDKSGVFDCVDPGEAEPILDFAKTNQLKLRTIFLTHHHNDHIGGVNELHRAFPDSIVYGPNDSRISYLTHTVHEHQTIPLETATIHVLYNPGHTSTHVSYYEPQQGWLFCGDTLFSAGCGRVFDGTMEQLHHSLNLFKKLPESTKIYCGHEYTQQNLRFALTVEPQNQDIADYLNQLVHQKKTCSLPSNLGLELSVNPFLRTDKKAVIEYALKHGANSSDSLEVFGVLRQQKNSFQ</sequence>
<dbReference type="Pfam" id="PF00753">
    <property type="entry name" value="Lactamase_B"/>
    <property type="match status" value="1"/>
</dbReference>
<dbReference type="InterPro" id="IPR032282">
    <property type="entry name" value="HAGH_C"/>
</dbReference>